<feature type="compositionally biased region" description="Basic residues" evidence="1">
    <location>
        <begin position="306"/>
        <end position="317"/>
    </location>
</feature>
<feature type="compositionally biased region" description="Basic and acidic residues" evidence="1">
    <location>
        <begin position="12"/>
        <end position="54"/>
    </location>
</feature>
<protein>
    <submittedName>
        <fullName evidence="2">Cyclin-dependent kinase 11A</fullName>
    </submittedName>
</protein>
<organism evidence="2 3">
    <name type="scientific">Ophiophagus hannah</name>
    <name type="common">King cobra</name>
    <name type="synonym">Naja hannah</name>
    <dbReference type="NCBI Taxonomy" id="8665"/>
    <lineage>
        <taxon>Eukaryota</taxon>
        <taxon>Metazoa</taxon>
        <taxon>Chordata</taxon>
        <taxon>Craniata</taxon>
        <taxon>Vertebrata</taxon>
        <taxon>Euteleostomi</taxon>
        <taxon>Lepidosauria</taxon>
        <taxon>Squamata</taxon>
        <taxon>Bifurcata</taxon>
        <taxon>Unidentata</taxon>
        <taxon>Episquamata</taxon>
        <taxon>Toxicofera</taxon>
        <taxon>Serpentes</taxon>
        <taxon>Colubroidea</taxon>
        <taxon>Elapidae</taxon>
        <taxon>Elapinae</taxon>
        <taxon>Ophiophagus</taxon>
    </lineage>
</organism>
<dbReference type="GO" id="GO:0016301">
    <property type="term" value="F:kinase activity"/>
    <property type="evidence" value="ECO:0007669"/>
    <property type="project" value="UniProtKB-KW"/>
</dbReference>
<feature type="non-terminal residue" evidence="2">
    <location>
        <position position="1"/>
    </location>
</feature>
<feature type="compositionally biased region" description="Basic and acidic residues" evidence="1">
    <location>
        <begin position="64"/>
        <end position="96"/>
    </location>
</feature>
<dbReference type="AlphaFoldDB" id="V8P317"/>
<comment type="caution">
    <text evidence="2">The sequence shown here is derived from an EMBL/GenBank/DDBJ whole genome shotgun (WGS) entry which is preliminary data.</text>
</comment>
<keyword evidence="2" id="KW-0418">Kinase</keyword>
<evidence type="ECO:0000256" key="1">
    <source>
        <dbReference type="SAM" id="MobiDB-lite"/>
    </source>
</evidence>
<feature type="region of interest" description="Disordered" evidence="1">
    <location>
        <begin position="125"/>
        <end position="156"/>
    </location>
</feature>
<dbReference type="Proteomes" id="UP000018936">
    <property type="component" value="Unassembled WGS sequence"/>
</dbReference>
<accession>V8P317</accession>
<feature type="region of interest" description="Disordered" evidence="1">
    <location>
        <begin position="1"/>
        <end position="101"/>
    </location>
</feature>
<feature type="region of interest" description="Disordered" evidence="1">
    <location>
        <begin position="304"/>
        <end position="324"/>
    </location>
</feature>
<proteinExistence type="predicted"/>
<evidence type="ECO:0000313" key="3">
    <source>
        <dbReference type="Proteomes" id="UP000018936"/>
    </source>
</evidence>
<keyword evidence="2" id="KW-0808">Transferase</keyword>
<gene>
    <name evidence="2" type="primary">CDK11A</name>
    <name evidence="2" type="ORF">L345_05947</name>
</gene>
<reference evidence="2 3" key="1">
    <citation type="journal article" date="2013" name="Proc. Natl. Acad. Sci. U.S.A.">
        <title>The king cobra genome reveals dynamic gene evolution and adaptation in the snake venom system.</title>
        <authorList>
            <person name="Vonk F.J."/>
            <person name="Casewell N.R."/>
            <person name="Henkel C.V."/>
            <person name="Heimberg A.M."/>
            <person name="Jansen H.J."/>
            <person name="McCleary R.J."/>
            <person name="Kerkkamp H.M."/>
            <person name="Vos R.A."/>
            <person name="Guerreiro I."/>
            <person name="Calvete J.J."/>
            <person name="Wuster W."/>
            <person name="Woods A.E."/>
            <person name="Logan J.M."/>
            <person name="Harrison R.A."/>
            <person name="Castoe T.A."/>
            <person name="de Koning A.P."/>
            <person name="Pollock D.D."/>
            <person name="Yandell M."/>
            <person name="Calderon D."/>
            <person name="Renjifo C."/>
            <person name="Currier R.B."/>
            <person name="Salgado D."/>
            <person name="Pla D."/>
            <person name="Sanz L."/>
            <person name="Hyder A.S."/>
            <person name="Ribeiro J.M."/>
            <person name="Arntzen J.W."/>
            <person name="van den Thillart G.E."/>
            <person name="Boetzer M."/>
            <person name="Pirovano W."/>
            <person name="Dirks R.P."/>
            <person name="Spaink H.P."/>
            <person name="Duboule D."/>
            <person name="McGlinn E."/>
            <person name="Kini R.M."/>
            <person name="Richardson M.K."/>
        </authorList>
    </citation>
    <scope>NUCLEOTIDE SEQUENCE</scope>
    <source>
        <tissue evidence="2">Blood</tissue>
    </source>
</reference>
<keyword evidence="3" id="KW-1185">Reference proteome</keyword>
<sequence length="410" mass="45814">MDFGKWVGCLAEGREKGREGKGREGKGKEKWDGEEGREGREEGGKKEGVGGREGKKNRRKRKKMAEERKERRKEGKREGGREREIGRREGRKEGRKTPFLPDSLLRVHPAFSSLASPPFGVHLEGTSSGFSSRRGGGNEVTHPEHKPGTPRRSGWGRWRRCHLPVVHQPKDGMKGQSVQKNEAGRKGPFVGHIKLQVDGSEDTERDFSLGFAKTTKNNNNMYFGPLGERRASYGKVEGRRRSLRCMQRVSPDVISTEMDSENENNGSVFKTRDVFPMEETICSSGCFMTQLGNIISARRSEVIAERRRRRRRRRKSMGKPDSLNNQVTLFTTGAKTPLTTIWLVMDIWGTTVAISPLTQEGKEGDYLTHHSGILWASWFGMGSVEGPPSCVVGGGCASLCWSGFRKAAAH</sequence>
<name>V8P317_OPHHA</name>
<dbReference type="EMBL" id="AZIM01001061">
    <property type="protein sequence ID" value="ETE68257.1"/>
    <property type="molecule type" value="Genomic_DNA"/>
</dbReference>
<evidence type="ECO:0000313" key="2">
    <source>
        <dbReference type="EMBL" id="ETE68257.1"/>
    </source>
</evidence>